<dbReference type="EMBL" id="AUZM01000017">
    <property type="protein sequence ID" value="ERT07824.1"/>
    <property type="molecule type" value="Genomic_DNA"/>
</dbReference>
<gene>
    <name evidence="1" type="ORF">M595_2158</name>
</gene>
<sequence length="55" mass="6035">MEKIILDGCPTVINHHLSGVSVQSEQLEVLRSKNRQGSSIRLPTLASVAHLVKML</sequence>
<comment type="caution">
    <text evidence="1">The sequence shown here is derived from an EMBL/GenBank/DDBJ whole genome shotgun (WGS) entry which is preliminary data.</text>
</comment>
<accession>U7QIM4</accession>
<name>U7QIM4_9CYAN</name>
<dbReference type="AlphaFoldDB" id="U7QIM4"/>
<organism evidence="1 2">
    <name type="scientific">Lyngbya aestuarii BL J</name>
    <dbReference type="NCBI Taxonomy" id="1348334"/>
    <lineage>
        <taxon>Bacteria</taxon>
        <taxon>Bacillati</taxon>
        <taxon>Cyanobacteriota</taxon>
        <taxon>Cyanophyceae</taxon>
        <taxon>Oscillatoriophycideae</taxon>
        <taxon>Oscillatoriales</taxon>
        <taxon>Microcoleaceae</taxon>
        <taxon>Lyngbya</taxon>
    </lineage>
</organism>
<dbReference type="Proteomes" id="UP000017127">
    <property type="component" value="Unassembled WGS sequence"/>
</dbReference>
<evidence type="ECO:0000313" key="1">
    <source>
        <dbReference type="EMBL" id="ERT07824.1"/>
    </source>
</evidence>
<reference evidence="1 2" key="1">
    <citation type="journal article" date="2013" name="Front. Microbiol.">
        <title>Comparative genomic analyses of the cyanobacterium, Lyngbya aestuarii BL J, a powerful hydrogen producer.</title>
        <authorList>
            <person name="Kothari A."/>
            <person name="Vaughn M."/>
            <person name="Garcia-Pichel F."/>
        </authorList>
    </citation>
    <scope>NUCLEOTIDE SEQUENCE [LARGE SCALE GENOMIC DNA]</scope>
    <source>
        <strain evidence="1 2">BL J</strain>
    </source>
</reference>
<keyword evidence="2" id="KW-1185">Reference proteome</keyword>
<proteinExistence type="predicted"/>
<protein>
    <submittedName>
        <fullName evidence="1">Uncharacterized protein</fullName>
    </submittedName>
</protein>
<evidence type="ECO:0000313" key="2">
    <source>
        <dbReference type="Proteomes" id="UP000017127"/>
    </source>
</evidence>